<dbReference type="InterPro" id="IPR036390">
    <property type="entry name" value="WH_DNA-bd_sf"/>
</dbReference>
<organism evidence="2 3">
    <name type="scientific">Stappia albiluteola</name>
    <dbReference type="NCBI Taxonomy" id="2758565"/>
    <lineage>
        <taxon>Bacteria</taxon>
        <taxon>Pseudomonadati</taxon>
        <taxon>Pseudomonadota</taxon>
        <taxon>Alphaproteobacteria</taxon>
        <taxon>Hyphomicrobiales</taxon>
        <taxon>Stappiaceae</taxon>
        <taxon>Stappia</taxon>
    </lineage>
</organism>
<dbReference type="GO" id="GO:0006950">
    <property type="term" value="P:response to stress"/>
    <property type="evidence" value="ECO:0007669"/>
    <property type="project" value="TreeGrafter"/>
</dbReference>
<dbReference type="RefSeq" id="WP_182168097.1">
    <property type="nucleotide sequence ID" value="NZ_JACFXV010000066.1"/>
</dbReference>
<dbReference type="InterPro" id="IPR039422">
    <property type="entry name" value="MarR/SlyA-like"/>
</dbReference>
<dbReference type="PROSITE" id="PS50995">
    <property type="entry name" value="HTH_MARR_2"/>
    <property type="match status" value="1"/>
</dbReference>
<dbReference type="AlphaFoldDB" id="A0A839AJM4"/>
<dbReference type="PANTHER" id="PTHR33164">
    <property type="entry name" value="TRANSCRIPTIONAL REGULATOR, MARR FAMILY"/>
    <property type="match status" value="1"/>
</dbReference>
<gene>
    <name evidence="2" type="ORF">H2509_19270</name>
</gene>
<accession>A0A839AJM4</accession>
<dbReference type="InterPro" id="IPR036388">
    <property type="entry name" value="WH-like_DNA-bd_sf"/>
</dbReference>
<dbReference type="SUPFAM" id="SSF46785">
    <property type="entry name" value="Winged helix' DNA-binding domain"/>
    <property type="match status" value="1"/>
</dbReference>
<protein>
    <submittedName>
        <fullName evidence="2">Winged helix-turn-helix transcriptional regulator</fullName>
    </submittedName>
</protein>
<dbReference type="Proteomes" id="UP000541109">
    <property type="component" value="Unassembled WGS sequence"/>
</dbReference>
<evidence type="ECO:0000259" key="1">
    <source>
        <dbReference type="PROSITE" id="PS50995"/>
    </source>
</evidence>
<dbReference type="EMBL" id="JACFXV010000066">
    <property type="protein sequence ID" value="MBA5779276.1"/>
    <property type="molecule type" value="Genomic_DNA"/>
</dbReference>
<dbReference type="PANTHER" id="PTHR33164:SF105">
    <property type="entry name" value="TRANSCRIPTIONAL REPRESSOR PROTEIN-RELATED"/>
    <property type="match status" value="1"/>
</dbReference>
<reference evidence="2 3" key="1">
    <citation type="submission" date="2020-07" db="EMBL/GenBank/DDBJ databases">
        <title>Stappia sp., F7233, whole genome shotgun sequencing project.</title>
        <authorList>
            <person name="Jiang S."/>
            <person name="Liu Z.W."/>
            <person name="Du Z.J."/>
        </authorList>
    </citation>
    <scope>NUCLEOTIDE SEQUENCE [LARGE SCALE GENOMIC DNA]</scope>
    <source>
        <strain evidence="2 3">F7233</strain>
    </source>
</reference>
<evidence type="ECO:0000313" key="2">
    <source>
        <dbReference type="EMBL" id="MBA5779276.1"/>
    </source>
</evidence>
<comment type="caution">
    <text evidence="2">The sequence shown here is derived from an EMBL/GenBank/DDBJ whole genome shotgun (WGS) entry which is preliminary data.</text>
</comment>
<sequence>MTRLYEQALEGSGITINQFSILSALTQRGPSTATELARYLGSDRTTMTRTLDRMMDSRLVDEVPASDGREHPVAVAPDGQEAMLRANKGWRKAEGTLTHALGRDRVALLWKLLNEVERASD</sequence>
<evidence type="ECO:0000313" key="3">
    <source>
        <dbReference type="Proteomes" id="UP000541109"/>
    </source>
</evidence>
<dbReference type="Gene3D" id="1.10.10.10">
    <property type="entry name" value="Winged helix-like DNA-binding domain superfamily/Winged helix DNA-binding domain"/>
    <property type="match status" value="1"/>
</dbReference>
<dbReference type="GO" id="GO:0003700">
    <property type="term" value="F:DNA-binding transcription factor activity"/>
    <property type="evidence" value="ECO:0007669"/>
    <property type="project" value="InterPro"/>
</dbReference>
<name>A0A839AJM4_9HYPH</name>
<keyword evidence="3" id="KW-1185">Reference proteome</keyword>
<dbReference type="SMART" id="SM00347">
    <property type="entry name" value="HTH_MARR"/>
    <property type="match status" value="1"/>
</dbReference>
<proteinExistence type="predicted"/>
<dbReference type="InterPro" id="IPR000835">
    <property type="entry name" value="HTH_MarR-typ"/>
</dbReference>
<dbReference type="Pfam" id="PF12802">
    <property type="entry name" value="MarR_2"/>
    <property type="match status" value="1"/>
</dbReference>
<feature type="domain" description="HTH marR-type" evidence="1">
    <location>
        <begin position="1"/>
        <end position="118"/>
    </location>
</feature>